<dbReference type="Gene3D" id="3.40.30.10">
    <property type="entry name" value="Glutaredoxin"/>
    <property type="match status" value="1"/>
</dbReference>
<evidence type="ECO:0000313" key="4">
    <source>
        <dbReference type="Proteomes" id="UP001237642"/>
    </source>
</evidence>
<keyword evidence="1" id="KW-0732">Signal</keyword>
<dbReference type="Proteomes" id="UP001237642">
    <property type="component" value="Unassembled WGS sequence"/>
</dbReference>
<keyword evidence="4" id="KW-1185">Reference proteome</keyword>
<feature type="chain" id="PRO_5042274489" evidence="1">
    <location>
        <begin position="26"/>
        <end position="304"/>
    </location>
</feature>
<dbReference type="InterPro" id="IPR044794">
    <property type="entry name" value="APRL5/7"/>
</dbReference>
<organism evidence="3 4">
    <name type="scientific">Heracleum sosnowskyi</name>
    <dbReference type="NCBI Taxonomy" id="360622"/>
    <lineage>
        <taxon>Eukaryota</taxon>
        <taxon>Viridiplantae</taxon>
        <taxon>Streptophyta</taxon>
        <taxon>Embryophyta</taxon>
        <taxon>Tracheophyta</taxon>
        <taxon>Spermatophyta</taxon>
        <taxon>Magnoliopsida</taxon>
        <taxon>eudicotyledons</taxon>
        <taxon>Gunneridae</taxon>
        <taxon>Pentapetalae</taxon>
        <taxon>asterids</taxon>
        <taxon>campanulids</taxon>
        <taxon>Apiales</taxon>
        <taxon>Apiaceae</taxon>
        <taxon>Apioideae</taxon>
        <taxon>apioid superclade</taxon>
        <taxon>Tordylieae</taxon>
        <taxon>Tordyliinae</taxon>
        <taxon>Heracleum</taxon>
    </lineage>
</organism>
<dbReference type="InterPro" id="IPR013766">
    <property type="entry name" value="Thioredoxin_domain"/>
</dbReference>
<evidence type="ECO:0000313" key="3">
    <source>
        <dbReference type="EMBL" id="KAK1367381.1"/>
    </source>
</evidence>
<feature type="domain" description="Thioredoxin" evidence="2">
    <location>
        <begin position="75"/>
        <end position="156"/>
    </location>
</feature>
<accession>A0AAD8MB37</accession>
<sequence>MSKSTASITALILVSFLSFFTTSSGSSAPPICPIQSNFFINSLNSQSPFHFSPNSPLQVGSDFLDRILSSKGNNAYTSVLFYASWCPFSHNVRSTFKILSAMFPHIEHLEVEESSVVPSILSRYRVHSFPTILMVKQTSKLRYLGAKDLNTLVRFYRKTTGWEPIHYVDMEQAISSEGSGEFVMRSWIGSSPSEILRREPYLVLSLLFLCLAVLINALPKVLLHLKPLWVAYGPHLNLGIFGETSQILGRLLQMINLKMIWTKLKLCKTSSFHQCAKNLKNARVWASSVPSVSLGKTSSSKSES</sequence>
<dbReference type="PANTHER" id="PTHR47126:SF3">
    <property type="entry name" value="5'-ADENYLYLSULFATE REDUCTASE-LIKE 5"/>
    <property type="match status" value="1"/>
</dbReference>
<proteinExistence type="predicted"/>
<dbReference type="AlphaFoldDB" id="A0AAD8MB37"/>
<comment type="caution">
    <text evidence="3">The sequence shown here is derived from an EMBL/GenBank/DDBJ whole genome shotgun (WGS) entry which is preliminary data.</text>
</comment>
<gene>
    <name evidence="3" type="ORF">POM88_042942</name>
</gene>
<reference evidence="3" key="1">
    <citation type="submission" date="2023-02" db="EMBL/GenBank/DDBJ databases">
        <title>Genome of toxic invasive species Heracleum sosnowskyi carries increased number of genes despite the absence of recent whole-genome duplications.</title>
        <authorList>
            <person name="Schelkunov M."/>
            <person name="Shtratnikova V."/>
            <person name="Makarenko M."/>
            <person name="Klepikova A."/>
            <person name="Omelchenko D."/>
            <person name="Novikova G."/>
            <person name="Obukhova E."/>
            <person name="Bogdanov V."/>
            <person name="Penin A."/>
            <person name="Logacheva M."/>
        </authorList>
    </citation>
    <scope>NUCLEOTIDE SEQUENCE</scope>
    <source>
        <strain evidence="3">Hsosn_3</strain>
        <tissue evidence="3">Leaf</tissue>
    </source>
</reference>
<name>A0AAD8MB37_9APIA</name>
<evidence type="ECO:0000259" key="2">
    <source>
        <dbReference type="Pfam" id="PF00085"/>
    </source>
</evidence>
<protein>
    <submittedName>
        <fullName evidence="3">5'-adenylylsulfate reductase-like 5</fullName>
    </submittedName>
</protein>
<dbReference type="SUPFAM" id="SSF52833">
    <property type="entry name" value="Thioredoxin-like"/>
    <property type="match status" value="1"/>
</dbReference>
<dbReference type="InterPro" id="IPR036249">
    <property type="entry name" value="Thioredoxin-like_sf"/>
</dbReference>
<dbReference type="PANTHER" id="PTHR47126">
    <property type="entry name" value="5'-ADENYLYLSULFATE REDUCTASE-LIKE 7"/>
    <property type="match status" value="1"/>
</dbReference>
<reference evidence="3" key="2">
    <citation type="submission" date="2023-05" db="EMBL/GenBank/DDBJ databases">
        <authorList>
            <person name="Schelkunov M.I."/>
        </authorList>
    </citation>
    <scope>NUCLEOTIDE SEQUENCE</scope>
    <source>
        <strain evidence="3">Hsosn_3</strain>
        <tissue evidence="3">Leaf</tissue>
    </source>
</reference>
<dbReference type="EMBL" id="JAUIZM010000009">
    <property type="protein sequence ID" value="KAK1367381.1"/>
    <property type="molecule type" value="Genomic_DNA"/>
</dbReference>
<dbReference type="Pfam" id="PF00085">
    <property type="entry name" value="Thioredoxin"/>
    <property type="match status" value="1"/>
</dbReference>
<evidence type="ECO:0000256" key="1">
    <source>
        <dbReference type="SAM" id="SignalP"/>
    </source>
</evidence>
<feature type="signal peptide" evidence="1">
    <location>
        <begin position="1"/>
        <end position="25"/>
    </location>
</feature>